<evidence type="ECO:0000313" key="2">
    <source>
        <dbReference type="Proteomes" id="UP000575469"/>
    </source>
</evidence>
<sequence length="163" mass="18548">MDSKISAGRAVQIEKQLRLAFPSNPVPTEHRRENGVVDWEVEEDLQRILGKAWPEVTLEDWTHMVNPAFIRSGTKTEFFKYYVPSILTCVLSAVERVDQLALSALLPNNPKREPRDEWRVFRNSFSPVQVEAIIAFLEWVKEATDPTSSDWHGADAALSGLWG</sequence>
<organism evidence="1 2">
    <name type="scientific">Ralstonia insidiosa</name>
    <dbReference type="NCBI Taxonomy" id="190721"/>
    <lineage>
        <taxon>Bacteria</taxon>
        <taxon>Pseudomonadati</taxon>
        <taxon>Pseudomonadota</taxon>
        <taxon>Betaproteobacteria</taxon>
        <taxon>Burkholderiales</taxon>
        <taxon>Burkholderiaceae</taxon>
        <taxon>Ralstonia</taxon>
    </lineage>
</organism>
<accession>A0A848P2R6</accession>
<proteinExistence type="predicted"/>
<protein>
    <submittedName>
        <fullName evidence="1">Uncharacterized protein</fullName>
    </submittedName>
</protein>
<dbReference type="EMBL" id="JABBZM010000006">
    <property type="protein sequence ID" value="NMV37958.1"/>
    <property type="molecule type" value="Genomic_DNA"/>
</dbReference>
<dbReference type="Pfam" id="PF20461">
    <property type="entry name" value="DUF6714"/>
    <property type="match status" value="1"/>
</dbReference>
<comment type="caution">
    <text evidence="1">The sequence shown here is derived from an EMBL/GenBank/DDBJ whole genome shotgun (WGS) entry which is preliminary data.</text>
</comment>
<dbReference type="RefSeq" id="WP_169339867.1">
    <property type="nucleotide sequence ID" value="NZ_JABBZM010000006.1"/>
</dbReference>
<dbReference type="Proteomes" id="UP000575469">
    <property type="component" value="Unassembled WGS sequence"/>
</dbReference>
<gene>
    <name evidence="1" type="ORF">HGR00_08550</name>
</gene>
<dbReference type="AlphaFoldDB" id="A0A848P2R6"/>
<evidence type="ECO:0000313" key="1">
    <source>
        <dbReference type="EMBL" id="NMV37958.1"/>
    </source>
</evidence>
<dbReference type="InterPro" id="IPR046560">
    <property type="entry name" value="DUF6714"/>
</dbReference>
<reference evidence="1 2" key="1">
    <citation type="submission" date="2020-04" db="EMBL/GenBank/DDBJ databases">
        <title>Ralstonia insidiosa genome sequencing and assembly.</title>
        <authorList>
            <person name="Martins R.C.R."/>
            <person name="Perdigao-Neto L.V."/>
            <person name="Levin A.S.S."/>
            <person name="Costa S.F."/>
        </authorList>
    </citation>
    <scope>NUCLEOTIDE SEQUENCE [LARGE SCALE GENOMIC DNA]</scope>
    <source>
        <strain evidence="1 2">5047</strain>
    </source>
</reference>
<name>A0A848P2R6_9RALS</name>